<proteinExistence type="predicted"/>
<reference evidence="1" key="1">
    <citation type="submission" date="2020-05" db="EMBL/GenBank/DDBJ databases">
        <title>Large-scale comparative analyses of tick genomes elucidate their genetic diversity and vector capacities.</title>
        <authorList>
            <person name="Jia N."/>
            <person name="Wang J."/>
            <person name="Shi W."/>
            <person name="Du L."/>
            <person name="Sun Y."/>
            <person name="Zhan W."/>
            <person name="Jiang J."/>
            <person name="Wang Q."/>
            <person name="Zhang B."/>
            <person name="Ji P."/>
            <person name="Sakyi L.B."/>
            <person name="Cui X."/>
            <person name="Yuan T."/>
            <person name="Jiang B."/>
            <person name="Yang W."/>
            <person name="Lam T.T.-Y."/>
            <person name="Chang Q."/>
            <person name="Ding S."/>
            <person name="Wang X."/>
            <person name="Zhu J."/>
            <person name="Ruan X."/>
            <person name="Zhao L."/>
            <person name="Wei J."/>
            <person name="Que T."/>
            <person name="Du C."/>
            <person name="Cheng J."/>
            <person name="Dai P."/>
            <person name="Han X."/>
            <person name="Huang E."/>
            <person name="Gao Y."/>
            <person name="Liu J."/>
            <person name="Shao H."/>
            <person name="Ye R."/>
            <person name="Li L."/>
            <person name="Wei W."/>
            <person name="Wang X."/>
            <person name="Wang C."/>
            <person name="Yang T."/>
            <person name="Huo Q."/>
            <person name="Li W."/>
            <person name="Guo W."/>
            <person name="Chen H."/>
            <person name="Zhou L."/>
            <person name="Ni X."/>
            <person name="Tian J."/>
            <person name="Zhou Y."/>
            <person name="Sheng Y."/>
            <person name="Liu T."/>
            <person name="Pan Y."/>
            <person name="Xia L."/>
            <person name="Li J."/>
            <person name="Zhao F."/>
            <person name="Cao W."/>
        </authorList>
    </citation>
    <scope>NUCLEOTIDE SEQUENCE</scope>
    <source>
        <strain evidence="1">Hyas-2018</strain>
    </source>
</reference>
<dbReference type="Proteomes" id="UP000821845">
    <property type="component" value="Chromosome 2"/>
</dbReference>
<evidence type="ECO:0000313" key="1">
    <source>
        <dbReference type="EMBL" id="KAH6938429.1"/>
    </source>
</evidence>
<protein>
    <submittedName>
        <fullName evidence="1">Uncharacterized protein</fullName>
    </submittedName>
</protein>
<gene>
    <name evidence="1" type="ORF">HPB50_009171</name>
</gene>
<comment type="caution">
    <text evidence="1">The sequence shown here is derived from an EMBL/GenBank/DDBJ whole genome shotgun (WGS) entry which is preliminary data.</text>
</comment>
<accession>A0ACB7SWZ4</accession>
<sequence length="256" mass="28413">MHAFNVEIDSILFPHFDAVFYITSRLAPPTVAPPKLSALRFFESRSFQSSVGREEHIGMAQYAVSNTIHEVTEAIIPFAARRKLVDFQRIPAAENNAMAAFAEHGYIPGVLACVDGTLVAIRKPQGRGIRDTTGFRRRFITPSTSWFWCPRMKAQARATAGELQPGTPVLPSRASLQVSARDMEGTSGVQLRAELRDVGFRQADALEQQLVAETRRQREASEREEGQLAEAVRELRSIGELARALTASLPRRPAQE</sequence>
<dbReference type="EMBL" id="CM023482">
    <property type="protein sequence ID" value="KAH6938429.1"/>
    <property type="molecule type" value="Genomic_DNA"/>
</dbReference>
<keyword evidence="2" id="KW-1185">Reference proteome</keyword>
<name>A0ACB7SWZ4_HYAAI</name>
<organism evidence="1 2">
    <name type="scientific">Hyalomma asiaticum</name>
    <name type="common">Tick</name>
    <dbReference type="NCBI Taxonomy" id="266040"/>
    <lineage>
        <taxon>Eukaryota</taxon>
        <taxon>Metazoa</taxon>
        <taxon>Ecdysozoa</taxon>
        <taxon>Arthropoda</taxon>
        <taxon>Chelicerata</taxon>
        <taxon>Arachnida</taxon>
        <taxon>Acari</taxon>
        <taxon>Parasitiformes</taxon>
        <taxon>Ixodida</taxon>
        <taxon>Ixodoidea</taxon>
        <taxon>Ixodidae</taxon>
        <taxon>Hyalomminae</taxon>
        <taxon>Hyalomma</taxon>
    </lineage>
</organism>
<evidence type="ECO:0000313" key="2">
    <source>
        <dbReference type="Proteomes" id="UP000821845"/>
    </source>
</evidence>